<keyword evidence="2 5" id="KW-0479">Metal-binding</keyword>
<keyword evidence="7" id="KW-0456">Lyase</keyword>
<dbReference type="EMBL" id="JAAGWY010000004">
    <property type="protein sequence ID" value="NEN07518.1"/>
    <property type="molecule type" value="Genomic_DNA"/>
</dbReference>
<dbReference type="InterPro" id="IPR015813">
    <property type="entry name" value="Pyrv/PenolPyrv_kinase-like_dom"/>
</dbReference>
<comment type="caution">
    <text evidence="7">The sequence shown here is derived from an EMBL/GenBank/DDBJ whole genome shotgun (WGS) entry which is preliminary data.</text>
</comment>
<dbReference type="PANTHER" id="PTHR32308:SF10">
    <property type="entry name" value="CITRATE LYASE SUBUNIT BETA"/>
    <property type="match status" value="1"/>
</dbReference>
<keyword evidence="8" id="KW-1185">Reference proteome</keyword>
<evidence type="ECO:0000256" key="1">
    <source>
        <dbReference type="ARBA" id="ARBA00001946"/>
    </source>
</evidence>
<dbReference type="PANTHER" id="PTHR32308">
    <property type="entry name" value="LYASE BETA SUBUNIT, PUTATIVE (AFU_ORTHOLOGUE AFUA_4G13030)-RELATED"/>
    <property type="match status" value="1"/>
</dbReference>
<dbReference type="InterPro" id="IPR011206">
    <property type="entry name" value="Citrate_lyase_beta/mcl1/mcl2"/>
</dbReference>
<evidence type="ECO:0000256" key="2">
    <source>
        <dbReference type="ARBA" id="ARBA00022723"/>
    </source>
</evidence>
<dbReference type="InterPro" id="IPR005000">
    <property type="entry name" value="Aldolase/citrate-lyase_domain"/>
</dbReference>
<evidence type="ECO:0000256" key="3">
    <source>
        <dbReference type="ARBA" id="ARBA00022842"/>
    </source>
</evidence>
<gene>
    <name evidence="7" type="ORF">G3T36_16780</name>
</gene>
<dbReference type="Pfam" id="PF03328">
    <property type="entry name" value="HpcH_HpaI"/>
    <property type="match status" value="1"/>
</dbReference>
<dbReference type="AlphaFoldDB" id="A0A6L9Y2J8"/>
<reference evidence="7 8" key="1">
    <citation type="journal article" date="2014" name="J. Microbiol.">
        <title>Diaminobutyricibacter tongyongensis gen. nov., sp. nov. and Homoserinibacter gongjuensis gen. nov., sp. nov. belong to the family Microbacteriaceae.</title>
        <authorList>
            <person name="Kim S.J."/>
            <person name="Ahn J.H."/>
            <person name="Weon H.Y."/>
            <person name="Hamada M."/>
            <person name="Suzuki K."/>
            <person name="Kwon S.W."/>
        </authorList>
    </citation>
    <scope>NUCLEOTIDE SEQUENCE [LARGE SCALE GENOMIC DNA]</scope>
    <source>
        <strain evidence="7 8">NBRC 108724</strain>
    </source>
</reference>
<protein>
    <submittedName>
        <fullName evidence="7">CoA ester lyase</fullName>
    </submittedName>
</protein>
<evidence type="ECO:0000259" key="6">
    <source>
        <dbReference type="Pfam" id="PF03328"/>
    </source>
</evidence>
<name>A0A6L9Y2J8_9MICO</name>
<evidence type="ECO:0000256" key="4">
    <source>
        <dbReference type="PIRSR" id="PIRSR015582-1"/>
    </source>
</evidence>
<dbReference type="GO" id="GO:0006107">
    <property type="term" value="P:oxaloacetate metabolic process"/>
    <property type="evidence" value="ECO:0007669"/>
    <property type="project" value="TreeGrafter"/>
</dbReference>
<feature type="binding site" evidence="5">
    <location>
        <position position="112"/>
    </location>
    <ligand>
        <name>Mg(2+)</name>
        <dbReference type="ChEBI" id="CHEBI:18420"/>
    </ligand>
</feature>
<keyword evidence="3 5" id="KW-0460">Magnesium</keyword>
<feature type="binding site" evidence="4">
    <location>
        <position position="64"/>
    </location>
    <ligand>
        <name>substrate</name>
    </ligand>
</feature>
<dbReference type="Gene3D" id="3.20.20.60">
    <property type="entry name" value="Phosphoenolpyruvate-binding domains"/>
    <property type="match status" value="1"/>
</dbReference>
<evidence type="ECO:0000313" key="7">
    <source>
        <dbReference type="EMBL" id="NEN07518.1"/>
    </source>
</evidence>
<dbReference type="Proteomes" id="UP000474967">
    <property type="component" value="Unassembled WGS sequence"/>
</dbReference>
<dbReference type="PIRSF" id="PIRSF015582">
    <property type="entry name" value="Cit_lyase_B"/>
    <property type="match status" value="1"/>
</dbReference>
<feature type="binding site" evidence="4">
    <location>
        <position position="112"/>
    </location>
    <ligand>
        <name>substrate</name>
    </ligand>
</feature>
<proteinExistence type="predicted"/>
<feature type="domain" description="HpcH/HpaI aldolase/citrate lyase" evidence="6">
    <location>
        <begin position="10"/>
        <end position="211"/>
    </location>
</feature>
<dbReference type="GO" id="GO:0016829">
    <property type="term" value="F:lyase activity"/>
    <property type="evidence" value="ECO:0007669"/>
    <property type="project" value="UniProtKB-KW"/>
</dbReference>
<evidence type="ECO:0000256" key="5">
    <source>
        <dbReference type="PIRSR" id="PIRSR015582-2"/>
    </source>
</evidence>
<dbReference type="SUPFAM" id="SSF51621">
    <property type="entry name" value="Phosphoenolpyruvate/pyruvate domain"/>
    <property type="match status" value="1"/>
</dbReference>
<dbReference type="InterPro" id="IPR040442">
    <property type="entry name" value="Pyrv_kinase-like_dom_sf"/>
</dbReference>
<sequence>MSDLPWGPALLFCPADRPERYAKALERADAVIIDLEDAVDPAARPAAREALIGSQLDPARVIVRINPAGTLDHVADLAAVRATPYRTVMLAKTERVSDFAALDGLRVIALCETAAGVLRAPEFAATSGVIALMWGAEDLVASLGGTASRHADGTYRSIAVHARSAVLIAAGAFGKPAIDTVHVDIGDLDGLASEAEDASAVGFAATACIHPGQVDVIRAAYRPSEEEVAFARDLLAAAGEQQGVFRFRGRMVDGPVLRHAETVVHRSEARG</sequence>
<dbReference type="RefSeq" id="WP_163290967.1">
    <property type="nucleotide sequence ID" value="NZ_JAAGWY010000004.1"/>
</dbReference>
<accession>A0A6L9Y2J8</accession>
<organism evidence="7 8">
    <name type="scientific">Leifsonia tongyongensis</name>
    <dbReference type="NCBI Taxonomy" id="1268043"/>
    <lineage>
        <taxon>Bacteria</taxon>
        <taxon>Bacillati</taxon>
        <taxon>Actinomycetota</taxon>
        <taxon>Actinomycetes</taxon>
        <taxon>Micrococcales</taxon>
        <taxon>Microbacteriaceae</taxon>
        <taxon>Leifsonia</taxon>
    </lineage>
</organism>
<dbReference type="GO" id="GO:0000287">
    <property type="term" value="F:magnesium ion binding"/>
    <property type="evidence" value="ECO:0007669"/>
    <property type="project" value="TreeGrafter"/>
</dbReference>
<evidence type="ECO:0000313" key="8">
    <source>
        <dbReference type="Proteomes" id="UP000474967"/>
    </source>
</evidence>
<feature type="binding site" evidence="5">
    <location>
        <position position="138"/>
    </location>
    <ligand>
        <name>Mg(2+)</name>
        <dbReference type="ChEBI" id="CHEBI:18420"/>
    </ligand>
</feature>
<comment type="cofactor">
    <cofactor evidence="1">
        <name>Mg(2+)</name>
        <dbReference type="ChEBI" id="CHEBI:18420"/>
    </cofactor>
</comment>